<feature type="domain" description="Myb-like" evidence="1">
    <location>
        <begin position="523"/>
        <end position="567"/>
    </location>
</feature>
<keyword evidence="3" id="KW-1185">Reference proteome</keyword>
<evidence type="ECO:0000313" key="3">
    <source>
        <dbReference type="Proteomes" id="UP001140217"/>
    </source>
</evidence>
<dbReference type="SMART" id="SM00717">
    <property type="entry name" value="SANT"/>
    <property type="match status" value="2"/>
</dbReference>
<dbReference type="PROSITE" id="PS50090">
    <property type="entry name" value="MYB_LIKE"/>
    <property type="match status" value="1"/>
</dbReference>
<proteinExistence type="predicted"/>
<dbReference type="AlphaFoldDB" id="A0A9W8HHY6"/>
<dbReference type="OrthoDB" id="39591at2759"/>
<organism evidence="2 3">
    <name type="scientific">Coemansia javaensis</name>
    <dbReference type="NCBI Taxonomy" id="2761396"/>
    <lineage>
        <taxon>Eukaryota</taxon>
        <taxon>Fungi</taxon>
        <taxon>Fungi incertae sedis</taxon>
        <taxon>Zoopagomycota</taxon>
        <taxon>Kickxellomycotina</taxon>
        <taxon>Kickxellomycetes</taxon>
        <taxon>Kickxellales</taxon>
        <taxon>Kickxellaceae</taxon>
        <taxon>Coemansia</taxon>
    </lineage>
</organism>
<reference evidence="2" key="1">
    <citation type="submission" date="2022-07" db="EMBL/GenBank/DDBJ databases">
        <title>Phylogenomic reconstructions and comparative analyses of Kickxellomycotina fungi.</title>
        <authorList>
            <person name="Reynolds N.K."/>
            <person name="Stajich J.E."/>
            <person name="Barry K."/>
            <person name="Grigoriev I.V."/>
            <person name="Crous P."/>
            <person name="Smith M.E."/>
        </authorList>
    </citation>
    <scope>NUCLEOTIDE SEQUENCE</scope>
    <source>
        <strain evidence="2">NBRC 105414</strain>
    </source>
</reference>
<dbReference type="CDD" id="cd00167">
    <property type="entry name" value="SANT"/>
    <property type="match status" value="1"/>
</dbReference>
<gene>
    <name evidence="2" type="ORF">H4R18_000517</name>
</gene>
<evidence type="ECO:0000313" key="2">
    <source>
        <dbReference type="EMBL" id="KAJ2785434.1"/>
    </source>
</evidence>
<dbReference type="Proteomes" id="UP001140217">
    <property type="component" value="Unassembled WGS sequence"/>
</dbReference>
<dbReference type="InterPro" id="IPR001005">
    <property type="entry name" value="SANT/Myb"/>
</dbReference>
<dbReference type="Pfam" id="PF00249">
    <property type="entry name" value="Myb_DNA-binding"/>
    <property type="match status" value="1"/>
</dbReference>
<dbReference type="SUPFAM" id="SSF46689">
    <property type="entry name" value="Homeodomain-like"/>
    <property type="match status" value="1"/>
</dbReference>
<dbReference type="InterPro" id="IPR009057">
    <property type="entry name" value="Homeodomain-like_sf"/>
</dbReference>
<evidence type="ECO:0000259" key="1">
    <source>
        <dbReference type="PROSITE" id="PS50090"/>
    </source>
</evidence>
<protein>
    <recommendedName>
        <fullName evidence="1">Myb-like domain-containing protein</fullName>
    </recommendedName>
</protein>
<comment type="caution">
    <text evidence="2">The sequence shown here is derived from an EMBL/GenBank/DDBJ whole genome shotgun (WGS) entry which is preliminary data.</text>
</comment>
<dbReference type="Gene3D" id="1.10.10.60">
    <property type="entry name" value="Homeodomain-like"/>
    <property type="match status" value="1"/>
</dbReference>
<sequence length="576" mass="65247">MPPVRRSRRLAAATRTVVEVVVERRTVRPPARSTADRLAAAAETARSWRARVTECADRAYSAVRGRIDWEAVTAELGLPLIGCLHMFDASLSAVVVRRLPDLADWSVGDERAMVDFVLDNFGTLVGDVWRLVGVYMNVSEADCLAAYRRLKGVRMPISVYESIKGYREDGVPWKDIHNMFPVYKSTAALLNAFHCANKRSPSVLGGKKAQAKWTPAETKRIKEILKQHYVPSCILSAVDAAVREFPDKTRTRILNKIRNHTDAVNQEVQRQRESGLDIDWVAVSWAVGLSELECLELCRIDEGKGRWTYDPDTFSKRMADRMEAFIAEHYPPPAAPNFNAVSNYMWVDISDCIRMAGMLRGEFEWTDEARARVVRMREQGMTYKEIARQLSPNLNPVNVAYYIRNLRRSRQHVPLTLEEKQRIRSIVDENSGKVSFLDVAELVKRAFVGTKSMSVANSRTNTYSAPHPLYKARAEAADKDQIARDILSGATTAAEVARRLDVPTILVSAMVDKFQAGMYSKFWTDKETEQLLEYTRTHTPPYNWKAFSALLGTRSQVQCKRKYRRLRASGLIPGKP</sequence>
<dbReference type="EMBL" id="JANBUL010000011">
    <property type="protein sequence ID" value="KAJ2785434.1"/>
    <property type="molecule type" value="Genomic_DNA"/>
</dbReference>
<accession>A0A9W8HHY6</accession>
<name>A0A9W8HHY6_9FUNG</name>